<dbReference type="Proteomes" id="UP001328107">
    <property type="component" value="Unassembled WGS sequence"/>
</dbReference>
<proteinExistence type="predicted"/>
<keyword evidence="2" id="KW-1185">Reference proteome</keyword>
<gene>
    <name evidence="1" type="ORF">PMAYCL1PPCAC_28929</name>
</gene>
<evidence type="ECO:0000313" key="1">
    <source>
        <dbReference type="EMBL" id="GMR58734.1"/>
    </source>
</evidence>
<reference evidence="2" key="1">
    <citation type="submission" date="2022-10" db="EMBL/GenBank/DDBJ databases">
        <title>Genome assembly of Pristionchus species.</title>
        <authorList>
            <person name="Yoshida K."/>
            <person name="Sommer R.J."/>
        </authorList>
    </citation>
    <scope>NUCLEOTIDE SEQUENCE [LARGE SCALE GENOMIC DNA]</scope>
    <source>
        <strain evidence="2">RS5460</strain>
    </source>
</reference>
<dbReference type="EMBL" id="BTRK01000006">
    <property type="protein sequence ID" value="GMR58734.1"/>
    <property type="molecule type" value="Genomic_DNA"/>
</dbReference>
<dbReference type="AlphaFoldDB" id="A0AAN5DB55"/>
<sequence>MWLVQDAGTAIYIIISTILQNVDGPMKFIILTNLLTSQIFLTMLRKFKKKCGVNVGGNEDERKSKMVRSGKKVEGLNKIFKAIAEILEREKGLRPLFRTTYRTIREVVPIQTPITQWEALLGKLERSEELIEGENILSRLYSSLKNENKTIRRRAYVKLIRRIARRFLRSETLKQYSLYIDHK</sequence>
<name>A0AAN5DB55_9BILA</name>
<organism evidence="1 2">
    <name type="scientific">Pristionchus mayeri</name>
    <dbReference type="NCBI Taxonomy" id="1317129"/>
    <lineage>
        <taxon>Eukaryota</taxon>
        <taxon>Metazoa</taxon>
        <taxon>Ecdysozoa</taxon>
        <taxon>Nematoda</taxon>
        <taxon>Chromadorea</taxon>
        <taxon>Rhabditida</taxon>
        <taxon>Rhabditina</taxon>
        <taxon>Diplogasteromorpha</taxon>
        <taxon>Diplogasteroidea</taxon>
        <taxon>Neodiplogasteridae</taxon>
        <taxon>Pristionchus</taxon>
    </lineage>
</organism>
<accession>A0AAN5DB55</accession>
<evidence type="ECO:0000313" key="2">
    <source>
        <dbReference type="Proteomes" id="UP001328107"/>
    </source>
</evidence>
<comment type="caution">
    <text evidence="1">The sequence shown here is derived from an EMBL/GenBank/DDBJ whole genome shotgun (WGS) entry which is preliminary data.</text>
</comment>
<protein>
    <submittedName>
        <fullName evidence="1">Uncharacterized protein</fullName>
    </submittedName>
</protein>